<comment type="caution">
    <text evidence="1">The sequence shown here is derived from an EMBL/GenBank/DDBJ whole genome shotgun (WGS) entry which is preliminary data.</text>
</comment>
<gene>
    <name evidence="1" type="ORF">ACEZDG_31415</name>
</gene>
<reference evidence="1 2" key="1">
    <citation type="submission" date="2024-09" db="EMBL/GenBank/DDBJ databases">
        <authorList>
            <person name="Lee S.D."/>
        </authorList>
    </citation>
    <scope>NUCLEOTIDE SEQUENCE [LARGE SCALE GENOMIC DNA]</scope>
    <source>
        <strain evidence="1 2">N1-1</strain>
    </source>
</reference>
<accession>A0ABV6VJJ5</accession>
<evidence type="ECO:0000313" key="1">
    <source>
        <dbReference type="EMBL" id="MFC1413781.1"/>
    </source>
</evidence>
<proteinExistence type="predicted"/>
<dbReference type="NCBIfam" id="NF041528">
    <property type="entry name" value="strep_LAETG"/>
    <property type="match status" value="1"/>
</dbReference>
<dbReference type="EMBL" id="JBHEZX010000019">
    <property type="protein sequence ID" value="MFC1413781.1"/>
    <property type="molecule type" value="Genomic_DNA"/>
</dbReference>
<dbReference type="Proteomes" id="UP001592582">
    <property type="component" value="Unassembled WGS sequence"/>
</dbReference>
<organism evidence="1 2">
    <name type="scientific">Streptacidiphilus alkalitolerans</name>
    <dbReference type="NCBI Taxonomy" id="3342712"/>
    <lineage>
        <taxon>Bacteria</taxon>
        <taxon>Bacillati</taxon>
        <taxon>Actinomycetota</taxon>
        <taxon>Actinomycetes</taxon>
        <taxon>Kitasatosporales</taxon>
        <taxon>Streptomycetaceae</taxon>
        <taxon>Streptacidiphilus</taxon>
    </lineage>
</organism>
<keyword evidence="2" id="KW-1185">Reference proteome</keyword>
<evidence type="ECO:0000313" key="2">
    <source>
        <dbReference type="Proteomes" id="UP001592582"/>
    </source>
</evidence>
<protein>
    <submittedName>
        <fullName evidence="1">LAETG motif-containing sortase-dependent surface protein</fullName>
    </submittedName>
</protein>
<sequence>MSISRRTRTTVRTLGVASAAAALSLGVAGNAFACNIGELSWVASCDSDSGTATIVVTDTDGSVGSLKLVDKADATADQTKDLPGAKYGVDQVVTFTGVPWKDLSSVTILVTVPNYLTNQPITKTSITGENCTKPTQSPTPTPTPSATTTKPTPTPSATTTTAAPSPSTSSTVDATASPSPTGPVLATTGGGSDTGLIAGLAGAFVVVGAGAVFALRRRSAGTHN</sequence>
<name>A0ABV6VJJ5_9ACTN</name>